<reference evidence="3" key="1">
    <citation type="submission" date="2022-07" db="EMBL/GenBank/DDBJ databases">
        <title>Draft genome sequence of Zalerion maritima ATCC 34329, a (micro)plastics degrading marine fungus.</title>
        <authorList>
            <person name="Paco A."/>
            <person name="Goncalves M.F.M."/>
            <person name="Rocha-Santos T.A.P."/>
            <person name="Alves A."/>
        </authorList>
    </citation>
    <scope>NUCLEOTIDE SEQUENCE</scope>
    <source>
        <strain evidence="3">ATCC 34329</strain>
    </source>
</reference>
<organism evidence="3 4">
    <name type="scientific">Zalerion maritima</name>
    <dbReference type="NCBI Taxonomy" id="339359"/>
    <lineage>
        <taxon>Eukaryota</taxon>
        <taxon>Fungi</taxon>
        <taxon>Dikarya</taxon>
        <taxon>Ascomycota</taxon>
        <taxon>Pezizomycotina</taxon>
        <taxon>Sordariomycetes</taxon>
        <taxon>Lulworthiomycetidae</taxon>
        <taxon>Lulworthiales</taxon>
        <taxon>Lulworthiaceae</taxon>
        <taxon>Zalerion</taxon>
    </lineage>
</organism>
<dbReference type="AlphaFoldDB" id="A0AAD5RR95"/>
<dbReference type="PANTHER" id="PTHR39599">
    <property type="entry name" value="GPI-ANCHORED PROTEIN (EUROFUNG)-RELATED-RELATED"/>
    <property type="match status" value="1"/>
</dbReference>
<keyword evidence="4" id="KW-1185">Reference proteome</keyword>
<accession>A0AAD5RR95</accession>
<name>A0AAD5RR95_9PEZI</name>
<gene>
    <name evidence="3" type="ORF">MKZ38_001809</name>
</gene>
<feature type="region of interest" description="Disordered" evidence="1">
    <location>
        <begin position="276"/>
        <end position="338"/>
    </location>
</feature>
<dbReference type="PANTHER" id="PTHR39599:SF2">
    <property type="entry name" value="ANCHORED PROTEIN, PUTATIVE (AFU_ORTHOLOGUE AFUA_1G09650)-RELATED"/>
    <property type="match status" value="1"/>
</dbReference>
<proteinExistence type="predicted"/>
<evidence type="ECO:0000313" key="3">
    <source>
        <dbReference type="EMBL" id="KAJ2901468.1"/>
    </source>
</evidence>
<protein>
    <submittedName>
        <fullName evidence="3">Gpi anchored protein</fullName>
    </submittedName>
</protein>
<sequence>MRLYSTLAGTIPASLLVLLASSPARASHEPLSDAEKPTAIRKMGVDPGEKLFPHIDMSFASNSTSVSRRSNEDDPLLKERAEFVRMDEIIRYTNWTDQFILRPPFARHSTSEKKVVQGTSKEEESVGRKIKSRDRETGAGGSEKREEAEERIPYDGSGIGAYIYARARDALAVLSRRDYDCPSDTVSCVDVGYSDYCCGTDETCVEVEDTGSGPVGCCPSGATCGGTVANCPDPDTSCPSDLGGGCCIEGYICQSSGCVATDVVTITLISTSASSTFTTTTTSSPSATVVPTTTSTSTSSSEPSSTTSTSPSSTTAPTTSAASVTSATAEAPDRPTDDSCPTGYYPCLAWDGGGCCRTDRNCDTTTCPPITYTTIVSDGVTIAVPLSALPSDYTATVSSPTCADGWFLCGEDAGSIAGCCPDDYVCGTASCTITEGATATVAKELPDQTKLGNHAGGGGWGDMNRAVVTAAAVVVGGLLA</sequence>
<comment type="caution">
    <text evidence="3">The sequence shown here is derived from an EMBL/GenBank/DDBJ whole genome shotgun (WGS) entry which is preliminary data.</text>
</comment>
<evidence type="ECO:0000256" key="1">
    <source>
        <dbReference type="SAM" id="MobiDB-lite"/>
    </source>
</evidence>
<dbReference type="EMBL" id="JAKWBI020000150">
    <property type="protein sequence ID" value="KAJ2901468.1"/>
    <property type="molecule type" value="Genomic_DNA"/>
</dbReference>
<dbReference type="Proteomes" id="UP001201980">
    <property type="component" value="Unassembled WGS sequence"/>
</dbReference>
<feature type="region of interest" description="Disordered" evidence="1">
    <location>
        <begin position="110"/>
        <end position="151"/>
    </location>
</feature>
<evidence type="ECO:0000256" key="2">
    <source>
        <dbReference type="SAM" id="SignalP"/>
    </source>
</evidence>
<evidence type="ECO:0000313" key="4">
    <source>
        <dbReference type="Proteomes" id="UP001201980"/>
    </source>
</evidence>
<feature type="chain" id="PRO_5041920159" evidence="2">
    <location>
        <begin position="27"/>
        <end position="480"/>
    </location>
</feature>
<feature type="signal peptide" evidence="2">
    <location>
        <begin position="1"/>
        <end position="26"/>
    </location>
</feature>
<keyword evidence="2" id="KW-0732">Signal</keyword>
<feature type="compositionally biased region" description="Low complexity" evidence="1">
    <location>
        <begin position="276"/>
        <end position="330"/>
    </location>
</feature>